<evidence type="ECO:0000256" key="4">
    <source>
        <dbReference type="ARBA" id="ARBA00022840"/>
    </source>
</evidence>
<feature type="domain" description="Helicase C-terminal" evidence="7">
    <location>
        <begin position="379"/>
        <end position="542"/>
    </location>
</feature>
<dbReference type="GO" id="GO:0070478">
    <property type="term" value="P:nuclear-transcribed mRNA catabolic process, 3'-5' exonucleolytic nonsense-mediated decay"/>
    <property type="evidence" value="ECO:0007669"/>
    <property type="project" value="TreeGrafter"/>
</dbReference>
<dbReference type="InterPro" id="IPR027417">
    <property type="entry name" value="P-loop_NTPase"/>
</dbReference>
<evidence type="ECO:0000259" key="6">
    <source>
        <dbReference type="PROSITE" id="PS51192"/>
    </source>
</evidence>
<keyword evidence="5" id="KW-0175">Coiled coil</keyword>
<reference evidence="8" key="1">
    <citation type="journal article" date="2020" name="Nature">
        <title>Giant virus diversity and host interactions through global metagenomics.</title>
        <authorList>
            <person name="Schulz F."/>
            <person name="Roux S."/>
            <person name="Paez-Espino D."/>
            <person name="Jungbluth S."/>
            <person name="Walsh D.A."/>
            <person name="Denef V.J."/>
            <person name="McMahon K.D."/>
            <person name="Konstantinidis K.T."/>
            <person name="Eloe-Fadrosh E.A."/>
            <person name="Kyrpides N.C."/>
            <person name="Woyke T."/>
        </authorList>
    </citation>
    <scope>NUCLEOTIDE SEQUENCE</scope>
    <source>
        <strain evidence="8">GVMAG-M-3300023179-90</strain>
    </source>
</reference>
<evidence type="ECO:0000256" key="3">
    <source>
        <dbReference type="ARBA" id="ARBA00022806"/>
    </source>
</evidence>
<dbReference type="Pfam" id="PF00270">
    <property type="entry name" value="DEAD"/>
    <property type="match status" value="2"/>
</dbReference>
<dbReference type="InterPro" id="IPR050699">
    <property type="entry name" value="RNA-DNA_Helicase"/>
</dbReference>
<dbReference type="AlphaFoldDB" id="A0A6C0HB77"/>
<dbReference type="SMART" id="SM00490">
    <property type="entry name" value="HELICc"/>
    <property type="match status" value="1"/>
</dbReference>
<evidence type="ECO:0000256" key="5">
    <source>
        <dbReference type="SAM" id="Coils"/>
    </source>
</evidence>
<keyword evidence="4" id="KW-0067">ATP-binding</keyword>
<accession>A0A6C0HB77</accession>
<keyword evidence="2" id="KW-0378">Hydrolase</keyword>
<dbReference type="PROSITE" id="PS51192">
    <property type="entry name" value="HELICASE_ATP_BIND_1"/>
    <property type="match status" value="1"/>
</dbReference>
<dbReference type="PANTHER" id="PTHR12131:SF1">
    <property type="entry name" value="ATP-DEPENDENT RNA HELICASE SUPV3L1, MITOCHONDRIAL-RELATED"/>
    <property type="match status" value="1"/>
</dbReference>
<dbReference type="GO" id="GO:0003676">
    <property type="term" value="F:nucleic acid binding"/>
    <property type="evidence" value="ECO:0007669"/>
    <property type="project" value="InterPro"/>
</dbReference>
<proteinExistence type="predicted"/>
<dbReference type="SMART" id="SM00487">
    <property type="entry name" value="DEXDc"/>
    <property type="match status" value="1"/>
</dbReference>
<keyword evidence="3" id="KW-0347">Helicase</keyword>
<dbReference type="InterPro" id="IPR011545">
    <property type="entry name" value="DEAD/DEAH_box_helicase_dom"/>
</dbReference>
<dbReference type="InterPro" id="IPR012961">
    <property type="entry name" value="Ski2/MTR4_C"/>
</dbReference>
<dbReference type="PROSITE" id="PS51194">
    <property type="entry name" value="HELICASE_CTER"/>
    <property type="match status" value="1"/>
</dbReference>
<dbReference type="GO" id="GO:0055087">
    <property type="term" value="C:Ski complex"/>
    <property type="evidence" value="ECO:0007669"/>
    <property type="project" value="TreeGrafter"/>
</dbReference>
<feature type="domain" description="Helicase ATP-binding" evidence="6">
    <location>
        <begin position="36"/>
        <end position="246"/>
    </location>
</feature>
<name>A0A6C0HB77_9ZZZZ</name>
<sequence length="882" mass="101324">MVKICDNEYPVENEEKYKEYFRLFPYQLSAFQKYSIEAIVEGNHCLVTAHTGSGKTLPAEFAIQHFVGKGKKVIYCSPIKALSNQKKYEFTQKYPHISFGLYTGDIKTNPEADVLIMTTEILMNYLFIQTSQQQASTTSSSPNPTTKKEGVVGVESLPLVSLQREGASGGTVGSPDSLDFNINIETELAAVVFDEVHYINDRERGQVWEKTMMLLPPKVQLVMLSATIDNPQGFADWIETKRLGLPYLTKNDKTVYLSSTTMRVVPLTEYCFLTTTEAIFKGLKDKALEKEIRDNTNTLLTLQHSNGKFEEKTVQTVSKMLKTFETRQVYMKRPNVLNNLAQHLVEREMLPAIAFVFSRKQVEVCAKEITTNLLEFDSKIPYTVRRECEQIVRKLPNHKEYFELPEYCQLVSLLEKGIGIHHSGMIPVLREIVELMISKKYIKLLFATESFAIGLDCPIRTAIFTSLTKFDGNGERYLYAHEYSQMKGRAGRRGIDTVGHVIHLNNLFKLPVMSEYKAILSGKPQQLISKFHISYALILNLLKNGQKTNFHTFSEKSMIYTELIKSINIQEKYITELTEKANAKRVFIDQLKTPYAVCVKVISIENQLKTLTNKKKKDAERELRAIQDEYRTLNDDLKQAKEFMKLNSELDNETVNLQYMRRFVTDQTNTICQVLLDDGFIAIDNAGKHEYETTAYELTPMGIIAANIAEIHPLIISKMLTKYDYFSELSVQQLIGLFSCFTDIKVPQDIKASVPQTEDHTVKQYVKEINEYCLYFEKREMENDMRTGIHYDDLLMYDMIDFAMEWCHCTNEYECKYFIQNKVAEKSISVGDFNKALLKIVTIAKELINVCEIIGQIELKYKLSQIEGLILKYVTTSQSLYL</sequence>
<dbReference type="GO" id="GO:0004386">
    <property type="term" value="F:helicase activity"/>
    <property type="evidence" value="ECO:0007669"/>
    <property type="project" value="UniProtKB-KW"/>
</dbReference>
<evidence type="ECO:0000256" key="2">
    <source>
        <dbReference type="ARBA" id="ARBA00022801"/>
    </source>
</evidence>
<dbReference type="PANTHER" id="PTHR12131">
    <property type="entry name" value="ATP-DEPENDENT RNA AND DNA HELICASE"/>
    <property type="match status" value="1"/>
</dbReference>
<evidence type="ECO:0000313" key="8">
    <source>
        <dbReference type="EMBL" id="QHT77637.1"/>
    </source>
</evidence>
<keyword evidence="1" id="KW-0547">Nucleotide-binding</keyword>
<protein>
    <recommendedName>
        <fullName evidence="9">Helicase ATP-binding domain-containing protein</fullName>
    </recommendedName>
</protein>
<organism evidence="8">
    <name type="scientific">viral metagenome</name>
    <dbReference type="NCBI Taxonomy" id="1070528"/>
    <lineage>
        <taxon>unclassified sequences</taxon>
        <taxon>metagenomes</taxon>
        <taxon>organismal metagenomes</taxon>
    </lineage>
</organism>
<feature type="coiled-coil region" evidence="5">
    <location>
        <begin position="609"/>
        <end position="643"/>
    </location>
</feature>
<dbReference type="Pfam" id="PF08148">
    <property type="entry name" value="DSHCT"/>
    <property type="match status" value="1"/>
</dbReference>
<dbReference type="InterPro" id="IPR014001">
    <property type="entry name" value="Helicase_ATP-bd"/>
</dbReference>
<evidence type="ECO:0008006" key="9">
    <source>
        <dbReference type="Google" id="ProtNLM"/>
    </source>
</evidence>
<dbReference type="GO" id="GO:0016787">
    <property type="term" value="F:hydrolase activity"/>
    <property type="evidence" value="ECO:0007669"/>
    <property type="project" value="UniProtKB-KW"/>
</dbReference>
<dbReference type="EMBL" id="MN739920">
    <property type="protein sequence ID" value="QHT77637.1"/>
    <property type="molecule type" value="Genomic_DNA"/>
</dbReference>
<dbReference type="Gene3D" id="3.40.50.300">
    <property type="entry name" value="P-loop containing nucleotide triphosphate hydrolases"/>
    <property type="match status" value="3"/>
</dbReference>
<dbReference type="GO" id="GO:0005524">
    <property type="term" value="F:ATP binding"/>
    <property type="evidence" value="ECO:0007669"/>
    <property type="project" value="UniProtKB-KW"/>
</dbReference>
<dbReference type="Gene3D" id="1.10.3380.30">
    <property type="match status" value="1"/>
</dbReference>
<dbReference type="InterPro" id="IPR001650">
    <property type="entry name" value="Helicase_C-like"/>
</dbReference>
<evidence type="ECO:0000259" key="7">
    <source>
        <dbReference type="PROSITE" id="PS51194"/>
    </source>
</evidence>
<dbReference type="SUPFAM" id="SSF52540">
    <property type="entry name" value="P-loop containing nucleoside triphosphate hydrolases"/>
    <property type="match status" value="1"/>
</dbReference>
<evidence type="ECO:0000256" key="1">
    <source>
        <dbReference type="ARBA" id="ARBA00022741"/>
    </source>
</evidence>